<feature type="compositionally biased region" description="Basic and acidic residues" evidence="1">
    <location>
        <begin position="323"/>
        <end position="340"/>
    </location>
</feature>
<feature type="compositionally biased region" description="Polar residues" evidence="1">
    <location>
        <begin position="58"/>
        <end position="68"/>
    </location>
</feature>
<evidence type="ECO:0000313" key="3">
    <source>
        <dbReference type="Proteomes" id="UP000076727"/>
    </source>
</evidence>
<sequence length="389" mass="43011">MTATPYILSSKPHETDDLFAGAFGPSRHPTPPAEGTAVRTALSSDHHNNPALKRVEQPHSQTRASSLVVSLPSEHESLATTPRPSMPLSPTPDHESCEMDVNVIRFQPLPGLWSQCKNRLEWSQGDAAAAIALNLSGMADFMESAQEALKEFITKKDVDDFYEIEGSGTFWRPISENLGCMVAAWGYTCPKGMKLVKERADKSYAEILEMWSQTHEHDLHVAAAREKAEKHVQNERLTLHNEIKHMLQELEKRKLDHNVVAGLADQLAEKMNEWVEKELSKVDLGLAGIRATLKALSGQIDDIATRGADTPTYAKATTASSAKGKEKEVCIEEPTKDPRKQPRAQMPTAEQKQGGEKEKDGPRDAKCLKDHATPDTVMTNILDLLNQVV</sequence>
<dbReference type="Proteomes" id="UP000076727">
    <property type="component" value="Unassembled WGS sequence"/>
</dbReference>
<name>A0A165Q0T8_9APHY</name>
<dbReference type="STRING" id="1314783.A0A165Q0T8"/>
<evidence type="ECO:0000313" key="2">
    <source>
        <dbReference type="EMBL" id="KZT68866.1"/>
    </source>
</evidence>
<evidence type="ECO:0000256" key="1">
    <source>
        <dbReference type="SAM" id="MobiDB-lite"/>
    </source>
</evidence>
<feature type="region of interest" description="Disordered" evidence="1">
    <location>
        <begin position="316"/>
        <end position="373"/>
    </location>
</feature>
<feature type="compositionally biased region" description="Basic and acidic residues" evidence="1">
    <location>
        <begin position="353"/>
        <end position="373"/>
    </location>
</feature>
<feature type="compositionally biased region" description="Basic and acidic residues" evidence="1">
    <location>
        <begin position="44"/>
        <end position="57"/>
    </location>
</feature>
<keyword evidence="3" id="KW-1185">Reference proteome</keyword>
<reference evidence="2 3" key="1">
    <citation type="journal article" date="2016" name="Mol. Biol. Evol.">
        <title>Comparative Genomics of Early-Diverging Mushroom-Forming Fungi Provides Insights into the Origins of Lignocellulose Decay Capabilities.</title>
        <authorList>
            <person name="Nagy L.G."/>
            <person name="Riley R."/>
            <person name="Tritt A."/>
            <person name="Adam C."/>
            <person name="Daum C."/>
            <person name="Floudas D."/>
            <person name="Sun H."/>
            <person name="Yadav J.S."/>
            <person name="Pangilinan J."/>
            <person name="Larsson K.H."/>
            <person name="Matsuura K."/>
            <person name="Barry K."/>
            <person name="Labutti K."/>
            <person name="Kuo R."/>
            <person name="Ohm R.A."/>
            <person name="Bhattacharya S.S."/>
            <person name="Shirouzu T."/>
            <person name="Yoshinaga Y."/>
            <person name="Martin F.M."/>
            <person name="Grigoriev I.V."/>
            <person name="Hibbett D.S."/>
        </authorList>
    </citation>
    <scope>NUCLEOTIDE SEQUENCE [LARGE SCALE GENOMIC DNA]</scope>
    <source>
        <strain evidence="2 3">L-15889</strain>
    </source>
</reference>
<dbReference type="EMBL" id="KV429062">
    <property type="protein sequence ID" value="KZT68866.1"/>
    <property type="molecule type" value="Genomic_DNA"/>
</dbReference>
<protein>
    <submittedName>
        <fullName evidence="2">Uncharacterized protein</fullName>
    </submittedName>
</protein>
<proteinExistence type="predicted"/>
<dbReference type="AlphaFoldDB" id="A0A165Q0T8"/>
<accession>A0A165Q0T8</accession>
<gene>
    <name evidence="2" type="ORF">DAEQUDRAFT_765875</name>
</gene>
<feature type="region of interest" description="Disordered" evidence="1">
    <location>
        <begin position="1"/>
        <end position="94"/>
    </location>
</feature>
<organism evidence="2 3">
    <name type="scientific">Daedalea quercina L-15889</name>
    <dbReference type="NCBI Taxonomy" id="1314783"/>
    <lineage>
        <taxon>Eukaryota</taxon>
        <taxon>Fungi</taxon>
        <taxon>Dikarya</taxon>
        <taxon>Basidiomycota</taxon>
        <taxon>Agaricomycotina</taxon>
        <taxon>Agaricomycetes</taxon>
        <taxon>Polyporales</taxon>
        <taxon>Fomitopsis</taxon>
    </lineage>
</organism>